<protein>
    <recommendedName>
        <fullName evidence="6">Peptidase A1 domain-containing protein</fullName>
    </recommendedName>
</protein>
<evidence type="ECO:0000256" key="5">
    <source>
        <dbReference type="SAM" id="SignalP"/>
    </source>
</evidence>
<dbReference type="GO" id="GO:0004190">
    <property type="term" value="F:aspartic-type endopeptidase activity"/>
    <property type="evidence" value="ECO:0007669"/>
    <property type="project" value="UniProtKB-KW"/>
</dbReference>
<feature type="region of interest" description="Disordered" evidence="4">
    <location>
        <begin position="248"/>
        <end position="304"/>
    </location>
</feature>
<dbReference type="Proteomes" id="UP000243081">
    <property type="component" value="Unassembled WGS sequence"/>
</dbReference>
<evidence type="ECO:0000256" key="3">
    <source>
        <dbReference type="RuleBase" id="RU000454"/>
    </source>
</evidence>
<dbReference type="EMBL" id="LUKN01001115">
    <property type="protein sequence ID" value="OAR01490.1"/>
    <property type="molecule type" value="Genomic_DNA"/>
</dbReference>
<feature type="chain" id="PRO_5008104563" description="Peptidase A1 domain-containing protein" evidence="5">
    <location>
        <begin position="21"/>
        <end position="457"/>
    </location>
</feature>
<dbReference type="InterPro" id="IPR033121">
    <property type="entry name" value="PEPTIDASE_A1"/>
</dbReference>
<comment type="similarity">
    <text evidence="1 3">Belongs to the peptidase A1 family.</text>
</comment>
<evidence type="ECO:0000256" key="1">
    <source>
        <dbReference type="ARBA" id="ARBA00007447"/>
    </source>
</evidence>
<keyword evidence="3" id="KW-0378">Hydrolase</keyword>
<dbReference type="PROSITE" id="PS00141">
    <property type="entry name" value="ASP_PROTEASE"/>
    <property type="match status" value="1"/>
</dbReference>
<dbReference type="OrthoDB" id="771136at2759"/>
<proteinExistence type="inferred from homology"/>
<reference evidence="7 8" key="1">
    <citation type="submission" date="2016-03" db="EMBL/GenBank/DDBJ databases">
        <title>Fine-scale spatial genetic structure of a fungal parasite of coffee scale insects.</title>
        <authorList>
            <person name="Jackson D."/>
            <person name="Zemenick K.A."/>
            <person name="Malloure B."/>
            <person name="Quandt C.A."/>
            <person name="James T.Y."/>
        </authorList>
    </citation>
    <scope>NUCLEOTIDE SEQUENCE [LARGE SCALE GENOMIC DNA]</scope>
    <source>
        <strain evidence="7 8">UM487</strain>
    </source>
</reference>
<dbReference type="InterPro" id="IPR021109">
    <property type="entry name" value="Peptidase_aspartic_dom_sf"/>
</dbReference>
<dbReference type="PANTHER" id="PTHR47966">
    <property type="entry name" value="BETA-SITE APP-CLEAVING ENZYME, ISOFORM A-RELATED"/>
    <property type="match status" value="1"/>
</dbReference>
<keyword evidence="2 3" id="KW-0064">Aspartyl protease</keyword>
<evidence type="ECO:0000313" key="7">
    <source>
        <dbReference type="EMBL" id="OAR01490.1"/>
    </source>
</evidence>
<dbReference type="AlphaFoldDB" id="A0A179IIA4"/>
<evidence type="ECO:0000256" key="2">
    <source>
        <dbReference type="ARBA" id="ARBA00022750"/>
    </source>
</evidence>
<evidence type="ECO:0000259" key="6">
    <source>
        <dbReference type="PROSITE" id="PS51767"/>
    </source>
</evidence>
<dbReference type="GO" id="GO:0006508">
    <property type="term" value="P:proteolysis"/>
    <property type="evidence" value="ECO:0007669"/>
    <property type="project" value="UniProtKB-KW"/>
</dbReference>
<feature type="domain" description="Peptidase A1" evidence="6">
    <location>
        <begin position="39"/>
        <end position="430"/>
    </location>
</feature>
<dbReference type="PANTHER" id="PTHR47966:SF65">
    <property type="entry name" value="ASPARTIC-TYPE ENDOPEPTIDASE"/>
    <property type="match status" value="1"/>
</dbReference>
<dbReference type="InterPro" id="IPR001461">
    <property type="entry name" value="Aspartic_peptidase_A1"/>
</dbReference>
<dbReference type="PROSITE" id="PS51767">
    <property type="entry name" value="PEPTIDASE_A1"/>
    <property type="match status" value="1"/>
</dbReference>
<dbReference type="OMA" id="QIGLMET"/>
<keyword evidence="8" id="KW-1185">Reference proteome</keyword>
<name>A0A179IIA4_CORDF</name>
<dbReference type="Gene3D" id="2.40.70.10">
    <property type="entry name" value="Acid Proteases"/>
    <property type="match status" value="2"/>
</dbReference>
<accession>A0A179IIA4</accession>
<keyword evidence="5" id="KW-0732">Signal</keyword>
<dbReference type="Pfam" id="PF00026">
    <property type="entry name" value="Asp"/>
    <property type="match status" value="2"/>
</dbReference>
<keyword evidence="3" id="KW-0645">Protease</keyword>
<sequence>MKSSWQLSFLLAGRAAMAQAVIQSSVQHFESRESGPFLPFITFGFGTPAQDISGIFDTGSSDVIVPEAGSPVCELKRQQCTAPAPVVRGQFDPKAASDFKPLDGQSFNATFGGGDQYDGNYMKTTVTLGDNGDGLVPNAQIALATNSKARSRSPQVPVFGLGLQPLEATNKKYDTLPKSTQKAGNITNQAYSFVASPVPFANGSAFFGGIDRSKFKGELMEVPLEKDNSGEFSRFVVKMSSVTMVLGAQGKASGSRQQQRERQRQKRAPWNRVIKPGGTSRTKGLYGRAEGEEGGNSGNEIDLGLDPRDGFTLMDSGGVAIALPPPVLSRMAQALGTTFSQEGLGPVDCDRLSGGAALVMRFNDDAVETRVPLDNMRISEALADPALTKQGLCELGVRPVEQGGTSVATLPFFAAVYTVFDLSNKRLFFAQADGDPGAPGGQLEVFPKASRGKGKGN</sequence>
<feature type="region of interest" description="Disordered" evidence="4">
    <location>
        <begin position="438"/>
        <end position="457"/>
    </location>
</feature>
<feature type="signal peptide" evidence="5">
    <location>
        <begin position="1"/>
        <end position="20"/>
    </location>
</feature>
<comment type="caution">
    <text evidence="7">The sequence shown here is derived from an EMBL/GenBank/DDBJ whole genome shotgun (WGS) entry which is preliminary data.</text>
</comment>
<evidence type="ECO:0000256" key="4">
    <source>
        <dbReference type="SAM" id="MobiDB-lite"/>
    </source>
</evidence>
<dbReference type="InterPro" id="IPR001969">
    <property type="entry name" value="Aspartic_peptidase_AS"/>
</dbReference>
<dbReference type="SUPFAM" id="SSF50630">
    <property type="entry name" value="Acid proteases"/>
    <property type="match status" value="1"/>
</dbReference>
<gene>
    <name evidence="7" type="ORF">LLEC1_03096</name>
</gene>
<organism evidence="7 8">
    <name type="scientific">Cordyceps confragosa</name>
    <name type="common">Lecanicillium lecanii</name>
    <dbReference type="NCBI Taxonomy" id="2714763"/>
    <lineage>
        <taxon>Eukaryota</taxon>
        <taxon>Fungi</taxon>
        <taxon>Dikarya</taxon>
        <taxon>Ascomycota</taxon>
        <taxon>Pezizomycotina</taxon>
        <taxon>Sordariomycetes</taxon>
        <taxon>Hypocreomycetidae</taxon>
        <taxon>Hypocreales</taxon>
        <taxon>Cordycipitaceae</taxon>
        <taxon>Akanthomyces</taxon>
    </lineage>
</organism>
<dbReference type="PRINTS" id="PR00792">
    <property type="entry name" value="PEPSIN"/>
</dbReference>
<evidence type="ECO:0000313" key="8">
    <source>
        <dbReference type="Proteomes" id="UP000243081"/>
    </source>
</evidence>